<reference evidence="1 2" key="1">
    <citation type="submission" date="2021-03" db="EMBL/GenBank/DDBJ databases">
        <title>Genomic Encyclopedia of Type Strains, Phase IV (KMG-IV): sequencing the most valuable type-strain genomes for metagenomic binning, comparative biology and taxonomic classification.</title>
        <authorList>
            <person name="Goeker M."/>
        </authorList>
    </citation>
    <scope>NUCLEOTIDE SEQUENCE [LARGE SCALE GENOMIC DNA]</scope>
    <source>
        <strain evidence="1 2">DSM 26806</strain>
    </source>
</reference>
<name>A0ABS4JI34_9BACL</name>
<gene>
    <name evidence="1" type="ORF">J2Z69_001807</name>
</gene>
<sequence>MRNDLVNFLLIVNKLLILSRYKMSETNGEYILSILNLIQRKSVQFMLGRREALDQLIEEALCLEEKNMLNIEHQYPINSKGIISINQRNRMYQYLQIVNLVIEEIKDLILLNKYQQAYDLIDAIHCLPEIIVLQNWNERDYWKNFIYPYREKWDSYFLVDVEQAIGK</sequence>
<protein>
    <submittedName>
        <fullName evidence="1">Uncharacterized protein</fullName>
    </submittedName>
</protein>
<organism evidence="1 2">
    <name type="scientific">Paenibacillus shirakamiensis</name>
    <dbReference type="NCBI Taxonomy" id="1265935"/>
    <lineage>
        <taxon>Bacteria</taxon>
        <taxon>Bacillati</taxon>
        <taxon>Bacillota</taxon>
        <taxon>Bacilli</taxon>
        <taxon>Bacillales</taxon>
        <taxon>Paenibacillaceae</taxon>
        <taxon>Paenibacillus</taxon>
    </lineage>
</organism>
<proteinExistence type="predicted"/>
<dbReference type="RefSeq" id="WP_209861239.1">
    <property type="nucleotide sequence ID" value="NZ_JAGGLD010000002.1"/>
</dbReference>
<dbReference type="Proteomes" id="UP001519288">
    <property type="component" value="Unassembled WGS sequence"/>
</dbReference>
<comment type="caution">
    <text evidence="1">The sequence shown here is derived from an EMBL/GenBank/DDBJ whole genome shotgun (WGS) entry which is preliminary data.</text>
</comment>
<dbReference type="EMBL" id="JAGGLD010000002">
    <property type="protein sequence ID" value="MBP2000776.1"/>
    <property type="molecule type" value="Genomic_DNA"/>
</dbReference>
<evidence type="ECO:0000313" key="2">
    <source>
        <dbReference type="Proteomes" id="UP001519288"/>
    </source>
</evidence>
<evidence type="ECO:0000313" key="1">
    <source>
        <dbReference type="EMBL" id="MBP2000776.1"/>
    </source>
</evidence>
<accession>A0ABS4JI34</accession>
<keyword evidence="2" id="KW-1185">Reference proteome</keyword>